<protein>
    <submittedName>
        <fullName evidence="1">Uncharacterized protein</fullName>
    </submittedName>
</protein>
<accession>A0ABQ1E2N6</accession>
<name>A0ABQ1E2N6_9FIRM</name>
<comment type="caution">
    <text evidence="1">The sequence shown here is derived from an EMBL/GenBank/DDBJ whole genome shotgun (WGS) entry which is preliminary data.</text>
</comment>
<organism evidence="1 2">
    <name type="scientific">Butyricicoccus faecihominis</name>
    <dbReference type="NCBI Taxonomy" id="1712515"/>
    <lineage>
        <taxon>Bacteria</taxon>
        <taxon>Bacillati</taxon>
        <taxon>Bacillota</taxon>
        <taxon>Clostridia</taxon>
        <taxon>Eubacteriales</taxon>
        <taxon>Butyricicoccaceae</taxon>
        <taxon>Butyricicoccus</taxon>
    </lineage>
</organism>
<gene>
    <name evidence="1" type="ORF">BUFA31_23930</name>
</gene>
<sequence length="79" mass="8997">MIGQKPGKDNIMYPNNIYIKNYATIKKYPGDIGVQLDMFDNAHGLKHNALARAQYKHWRSVQTGVPELLSVEDKRLLGI</sequence>
<evidence type="ECO:0000313" key="1">
    <source>
        <dbReference type="EMBL" id="GFO89229.1"/>
    </source>
</evidence>
<proteinExistence type="predicted"/>
<reference evidence="1 2" key="1">
    <citation type="submission" date="2020-06" db="EMBL/GenBank/DDBJ databases">
        <title>Characterization of fructooligosaccharide metabolism and fructooligosaccharide-degrading enzymes in human commensal butyrate producers.</title>
        <authorList>
            <person name="Tanno H."/>
            <person name="Fujii T."/>
            <person name="Hirano K."/>
            <person name="Maeno S."/>
            <person name="Tonozuka T."/>
            <person name="Sakamoto M."/>
            <person name="Ohkuma M."/>
            <person name="Tochio T."/>
            <person name="Endo A."/>
        </authorList>
    </citation>
    <scope>NUCLEOTIDE SEQUENCE [LARGE SCALE GENOMIC DNA]</scope>
    <source>
        <strain evidence="1 2">JCM 31056</strain>
    </source>
</reference>
<dbReference type="EMBL" id="BLYJ01000039">
    <property type="protein sequence ID" value="GFO89229.1"/>
    <property type="molecule type" value="Genomic_DNA"/>
</dbReference>
<keyword evidence="2" id="KW-1185">Reference proteome</keyword>
<evidence type="ECO:0000313" key="2">
    <source>
        <dbReference type="Proteomes" id="UP000620147"/>
    </source>
</evidence>
<dbReference type="Proteomes" id="UP000620147">
    <property type="component" value="Unassembled WGS sequence"/>
</dbReference>